<evidence type="ECO:0000256" key="6">
    <source>
        <dbReference type="ARBA" id="ARBA00023211"/>
    </source>
</evidence>
<keyword evidence="5" id="KW-0378">Hydrolase</keyword>
<keyword evidence="4" id="KW-0479">Metal-binding</keyword>
<dbReference type="EMBL" id="BAUW01000179">
    <property type="protein sequence ID" value="GAE48392.1"/>
    <property type="molecule type" value="Genomic_DNA"/>
</dbReference>
<dbReference type="Gene3D" id="3.30.540.10">
    <property type="entry name" value="Fructose-1,6-Bisphosphatase, subunit A, domain 1"/>
    <property type="match status" value="1"/>
</dbReference>
<evidence type="ECO:0000256" key="1">
    <source>
        <dbReference type="ARBA" id="ARBA00001273"/>
    </source>
</evidence>
<protein>
    <recommendedName>
        <fullName evidence="3">fructose-bisphosphatase</fullName>
        <ecNumber evidence="3">3.1.3.11</ecNumber>
    </recommendedName>
</protein>
<evidence type="ECO:0000256" key="5">
    <source>
        <dbReference type="ARBA" id="ARBA00022801"/>
    </source>
</evidence>
<dbReference type="GO" id="GO:0006071">
    <property type="term" value="P:glycerol metabolic process"/>
    <property type="evidence" value="ECO:0007669"/>
    <property type="project" value="InterPro"/>
</dbReference>
<dbReference type="PANTHER" id="PTHR30447:SF0">
    <property type="entry name" value="FRUCTOSE-1,6-BISPHOSPHATASE 1 CLASS 2-RELATED"/>
    <property type="match status" value="1"/>
</dbReference>
<dbReference type="AlphaFoldDB" id="W4RW97"/>
<dbReference type="InterPro" id="IPR004464">
    <property type="entry name" value="FBPase_class-2/SBPase"/>
</dbReference>
<evidence type="ECO:0000313" key="10">
    <source>
        <dbReference type="Proteomes" id="UP000018949"/>
    </source>
</evidence>
<evidence type="ECO:0000256" key="8">
    <source>
        <dbReference type="ARBA" id="ARBA00024331"/>
    </source>
</evidence>
<dbReference type="eggNOG" id="COG1494">
    <property type="taxonomic scope" value="Bacteria"/>
</dbReference>
<dbReference type="GO" id="GO:0042132">
    <property type="term" value="F:fructose 1,6-bisphosphate 1-phosphatase activity"/>
    <property type="evidence" value="ECO:0007669"/>
    <property type="project" value="UniProtKB-EC"/>
</dbReference>
<evidence type="ECO:0000256" key="3">
    <source>
        <dbReference type="ARBA" id="ARBA00013093"/>
    </source>
</evidence>
<accession>W4RW97</accession>
<comment type="pathway">
    <text evidence="8">Carbohydrate biosynthesis.</text>
</comment>
<evidence type="ECO:0000256" key="2">
    <source>
        <dbReference type="ARBA" id="ARBA00008989"/>
    </source>
</evidence>
<keyword evidence="6" id="KW-0464">Manganese</keyword>
<dbReference type="Proteomes" id="UP000018949">
    <property type="component" value="Unassembled WGS sequence"/>
</dbReference>
<dbReference type="PANTHER" id="PTHR30447">
    <property type="entry name" value="FRUCTOSE-1,6-BISPHOSPHATASE CLASS 2"/>
    <property type="match status" value="1"/>
</dbReference>
<comment type="similarity">
    <text evidence="2">Belongs to the FBPase class 2 family.</text>
</comment>
<keyword evidence="7" id="KW-0119">Carbohydrate metabolism</keyword>
<dbReference type="GO" id="GO:0046872">
    <property type="term" value="F:metal ion binding"/>
    <property type="evidence" value="ECO:0007669"/>
    <property type="project" value="UniProtKB-KW"/>
</dbReference>
<evidence type="ECO:0000256" key="4">
    <source>
        <dbReference type="ARBA" id="ARBA00022723"/>
    </source>
</evidence>
<name>W4RW97_9BACI</name>
<evidence type="ECO:0000313" key="9">
    <source>
        <dbReference type="EMBL" id="GAE48392.1"/>
    </source>
</evidence>
<comment type="caution">
    <text evidence="9">The sequence shown here is derived from an EMBL/GenBank/DDBJ whole genome shotgun (WGS) entry which is preliminary data.</text>
</comment>
<organism evidence="9 10">
    <name type="scientific">Mesobacillus boroniphilus JCM 21738</name>
    <dbReference type="NCBI Taxonomy" id="1294265"/>
    <lineage>
        <taxon>Bacteria</taxon>
        <taxon>Bacillati</taxon>
        <taxon>Bacillota</taxon>
        <taxon>Bacilli</taxon>
        <taxon>Bacillales</taxon>
        <taxon>Bacillaceae</taxon>
        <taxon>Mesobacillus</taxon>
    </lineage>
</organism>
<dbReference type="GO" id="GO:0006094">
    <property type="term" value="P:gluconeogenesis"/>
    <property type="evidence" value="ECO:0007669"/>
    <property type="project" value="InterPro"/>
</dbReference>
<keyword evidence="10" id="KW-1185">Reference proteome</keyword>
<reference evidence="9 10" key="1">
    <citation type="submission" date="2013-12" db="EMBL/GenBank/DDBJ databases">
        <title>NBRP : Genome information of microbial organism related human and environment.</title>
        <authorList>
            <person name="Hattori M."/>
            <person name="Oshima K."/>
            <person name="Inaba H."/>
            <person name="Suda W."/>
            <person name="Sakamoto M."/>
            <person name="Iino T."/>
            <person name="Kitahara M."/>
            <person name="Oshida Y."/>
            <person name="Iida T."/>
            <person name="Kudo T."/>
            <person name="Itoh T."/>
            <person name="Ahmed I."/>
            <person name="Ohkuma M."/>
        </authorList>
    </citation>
    <scope>NUCLEOTIDE SEQUENCE [LARGE SCALE GENOMIC DNA]</scope>
    <source>
        <strain evidence="9 10">JCM 21738</strain>
    </source>
</reference>
<comment type="catalytic activity">
    <reaction evidence="1">
        <text>beta-D-fructose 1,6-bisphosphate + H2O = beta-D-fructose 6-phosphate + phosphate</text>
        <dbReference type="Rhea" id="RHEA:11064"/>
        <dbReference type="ChEBI" id="CHEBI:15377"/>
        <dbReference type="ChEBI" id="CHEBI:32966"/>
        <dbReference type="ChEBI" id="CHEBI:43474"/>
        <dbReference type="ChEBI" id="CHEBI:57634"/>
        <dbReference type="EC" id="3.1.3.11"/>
    </reaction>
</comment>
<proteinExistence type="inferred from homology"/>
<dbReference type="Pfam" id="PF03320">
    <property type="entry name" value="FBPase_glpX"/>
    <property type="match status" value="1"/>
</dbReference>
<sequence>MERELALEIVRVTEAAALASAQWMGGTRKMKRMRLRHTGVDLFVRIGGAPEGVISAAAIKALGGDMQARLVPQTIEEEERCIAMGLKDPRQLLMLHDLVSGDDAIFAANGVSSGELLGGVRFLGGDLVETHSIVMRSKTKTVRYITAHHHLEHKPHLVMV</sequence>
<dbReference type="EC" id="3.1.3.11" evidence="3"/>
<dbReference type="SUPFAM" id="SSF56655">
    <property type="entry name" value="Carbohydrate phosphatase"/>
    <property type="match status" value="1"/>
</dbReference>
<dbReference type="GO" id="GO:0005829">
    <property type="term" value="C:cytosol"/>
    <property type="evidence" value="ECO:0007669"/>
    <property type="project" value="TreeGrafter"/>
</dbReference>
<dbReference type="GO" id="GO:0030388">
    <property type="term" value="P:fructose 1,6-bisphosphate metabolic process"/>
    <property type="evidence" value="ECO:0007669"/>
    <property type="project" value="TreeGrafter"/>
</dbReference>
<gene>
    <name evidence="9" type="ORF">JCM21738_5509</name>
</gene>
<evidence type="ECO:0000256" key="7">
    <source>
        <dbReference type="ARBA" id="ARBA00023277"/>
    </source>
</evidence>